<feature type="compositionally biased region" description="Basic residues" evidence="3">
    <location>
        <begin position="1292"/>
        <end position="1302"/>
    </location>
</feature>
<evidence type="ECO:0000256" key="1">
    <source>
        <dbReference type="ARBA" id="ARBA00004123"/>
    </source>
</evidence>
<dbReference type="PANTHER" id="PTHR21583:SF8">
    <property type="entry name" value="PROTEIN ELYS"/>
    <property type="match status" value="1"/>
</dbReference>
<sequence length="2184" mass="241588">MWSNDIHLELKGVVRINLEQQQQQHQNQVGDEEEATDQTSIGGFLADGQYAWVAKGSHLDVVCSRSGDKLLSHNFEIDSRTRNCTICNVHGMEQSEAGSYLIAVGIQLYGNAGAVIVMTVQGARILGKIDVNEKISCVQPVSRASYGRGRVSPFNGCIAVGTVSGKVLLIDACLRNETTTLFGQRQVMNRLDKTQCHVEFANVDMVTNHELVRQREVYFGLQLECADEEASPVIALLDLPSLMAISVGYADGRMVLYDLLELRILHVANPPIEDSPVISMNLVEPTNDPKACVYIWTFHAGVEGAFAVLHTLMYEEKYAEPEGHVYERFISCSPRLNVSCYDKGSFPLGVQSIMKTVSQEEEVLTLCVLSWVTSDRSTNILVFDLNQWYKAEMPFACDWRHELNHTVFFSVKDVAMNTRLMVDSLIPFNSIQRPEEHFYPNSLSFDIMTLNNGSCARYHWIGLQNKILEYLEQMGSSAVMNPGKLYHVMLRAALIPQFIDYNYTADTPVDVQREFILSVALEYNCYSLLRECAVSWADGSHLGQEPGEGVSLSTLTNWIWSRAKALKELSNLMCVPLFDLSGRRIDCGTQKTLLHCSRQLKQLAKLYEVILVQCKQYIPEKVFKNLKSQGASIQLAADYQEVVQWLLNVGLLPEGNIDGVNLSDEFLLVPFPYPAIRTYFATQRTMLCDKQPGDDVNSGNVEEQSCKYLFIDNFIEREFKAEALRKVWLENNASGVYPPNSMQNLLRALLIANVSLEAKYVLLCYTFMDMTAVLSDGRYGGIVQNLIKFPAVFKLNSAIIKRTQAFWFLDHGNIESAIEELLSPMSQSEQFPVWQREFLISALLRYDSPHLALRVLRSPGMPISPFLELKTLLENNLISEAFKLQRSKHDTNLLRYFFEETLKSTKYEVLLGLALTDEETRILREYLTKTSQPMADNVHFMHLLQKLDFVEAVHMVEKLGRKRSVEYNLEAPREALTLYHAALEPTTQHLSYLAYAEHKELKPSKAPYAEPLSSRLIRGRADFRSRIYHKSIISIKEAAEPIEHAQPFLEKPGLGMFQFRSQIKSSNVCYPIKLDAKKPKRKLDDDILEGEPKSKASEIFVDYEKPKKRRKLDSDVPYQTSLVAPKCVLTEFRPTKPNFNFTSKTFEASSEKSLSRSPSAQLTTPLVQKRQPYNPPSPESVSSYTPHGILRSTTSVQSFVPRRSVSPVSVSVLRGGGTAGPEEKVLRFDLPESPQVEKSQPSFAIASPPAVVKPVDEPADVSLVSNDEFFSPEGSVVMFGDEDGTSFLSSGPKRRPSIHSHSRSVTPVENNIAIIIEDDNADDDSSSKQQPDECLPDEPMDSVEEDEEEEVDPPVQKAYLFGGRKPLGRLVLEANARKAMEAELESTPETQPPPEEEELEPITEQDVEMVEREEVKEDVIQSDCEPIAAAEEVPTEEVVAPKVTEESKEVVVEEPPEGPEDLGELVVLDKTSSDESSNSTDEEDVDVAESSTADDDDDDVDDGDGLKYGESDLDEVEEDEVQNSEASVEEIIDISSSSEKPEESHAESSDEDSSDDSDGNDSSIAASITVDEGQAEVVVEAAADQDNPTSVANANYADFYSDTVPDVIMEPEGDEPASSEAQVSTTTSSAESNVEGGEEVAQPAPENAPSAERQSPDGASHKHQAQDLTVSQEGAAVEEEHREQTPEPTSSSARDLSVVGNERQDQPMADAEIKLISPSREESFKSKVDEKFLGKPKNAHEVDIPAMNLSVKPDEAHGANRKNSKSDESDDSAALNLSTGQLVEPLRVDEPLSGSEQAEEERAQAAVDPERDDPLEGPSTRLTTKSEHQPPGGEILSKQLVKTSSLDAETPATPRRSRRLSVESGDASTSTPRTNIRTRRMSAMEKIEETDATPSKRMARASSVVPPDTASPPSTPLSKGKRHSSMNNLAPTPDTVALTPRRSTRASSLAKELLTSTPTRRRRLSETFKAETNEAGNASPSKANDSFSTQGDARSEVSNVSVSSRRSLRRKPASVQPAISEEEVPANPSFQEESFAEYTTKRRLTRHQSSVIEKSLEIARKIGTIAEAAENVSTPEQQDQADQDSESESVTSNVSNNSKRSRASQPTASKGKAASTAGRGKAKPPVAGRARSTRSTASSSRKEGGSDAESVETESPTKKLEPISEEADEPASKVKRRGRPKKSN</sequence>
<feature type="compositionally biased region" description="Basic and acidic residues" evidence="3">
    <location>
        <begin position="1719"/>
        <end position="1743"/>
    </location>
</feature>
<feature type="domain" description="ELYS beta-propeller" evidence="5">
    <location>
        <begin position="28"/>
        <end position="337"/>
    </location>
</feature>
<feature type="domain" description="ELYS-like" evidence="4">
    <location>
        <begin position="709"/>
        <end position="929"/>
    </location>
</feature>
<keyword evidence="2" id="KW-0539">Nucleus</keyword>
<feature type="compositionally biased region" description="Low complexity" evidence="3">
    <location>
        <begin position="2129"/>
        <end position="2139"/>
    </location>
</feature>
<feature type="compositionally biased region" description="Basic residues" evidence="3">
    <location>
        <begin position="2173"/>
        <end position="2184"/>
    </location>
</feature>
<feature type="compositionally biased region" description="Basic and acidic residues" evidence="3">
    <location>
        <begin position="1409"/>
        <end position="1419"/>
    </location>
</feature>
<feature type="compositionally biased region" description="Low complexity" evidence="3">
    <location>
        <begin position="1996"/>
        <end position="2005"/>
    </location>
</feature>
<feature type="compositionally biased region" description="Acidic residues" evidence="3">
    <location>
        <begin position="1334"/>
        <end position="1352"/>
    </location>
</feature>
<name>A0A1Q3F0T2_CULTA</name>
<evidence type="ECO:0000256" key="2">
    <source>
        <dbReference type="ARBA" id="ARBA00023242"/>
    </source>
</evidence>
<feature type="compositionally biased region" description="Polar residues" evidence="3">
    <location>
        <begin position="1155"/>
        <end position="1166"/>
    </location>
</feature>
<feature type="compositionally biased region" description="Acidic residues" evidence="3">
    <location>
        <begin position="1480"/>
        <end position="1503"/>
    </location>
</feature>
<feature type="compositionally biased region" description="Basic and acidic residues" evidence="3">
    <location>
        <begin position="1539"/>
        <end position="1548"/>
    </location>
</feature>
<feature type="region of interest" description="Disordered" evidence="3">
    <location>
        <begin position="1378"/>
        <end position="1572"/>
    </location>
</feature>
<feature type="region of interest" description="Disordered" evidence="3">
    <location>
        <begin position="1603"/>
        <end position="2054"/>
    </location>
</feature>
<feature type="compositionally biased region" description="Basic and acidic residues" evidence="3">
    <location>
        <begin position="1800"/>
        <end position="1814"/>
    </location>
</feature>
<dbReference type="EMBL" id="GFDL01013906">
    <property type="protein sequence ID" value="JAV21139.1"/>
    <property type="molecule type" value="Transcribed_RNA"/>
</dbReference>
<dbReference type="InterPro" id="IPR032040">
    <property type="entry name" value="ELYS-bb"/>
</dbReference>
<dbReference type="Pfam" id="PF13934">
    <property type="entry name" value="ELYS"/>
    <property type="match status" value="1"/>
</dbReference>
<feature type="region of interest" description="Disordered" evidence="3">
    <location>
        <begin position="1150"/>
        <end position="1186"/>
    </location>
</feature>
<feature type="compositionally biased region" description="Low complexity" evidence="3">
    <location>
        <begin position="1425"/>
        <end position="1442"/>
    </location>
</feature>
<organism evidence="6">
    <name type="scientific">Culex tarsalis</name>
    <name type="common">Encephalitis mosquito</name>
    <dbReference type="NCBI Taxonomy" id="7177"/>
    <lineage>
        <taxon>Eukaryota</taxon>
        <taxon>Metazoa</taxon>
        <taxon>Ecdysozoa</taxon>
        <taxon>Arthropoda</taxon>
        <taxon>Hexapoda</taxon>
        <taxon>Insecta</taxon>
        <taxon>Pterygota</taxon>
        <taxon>Neoptera</taxon>
        <taxon>Endopterygota</taxon>
        <taxon>Diptera</taxon>
        <taxon>Nematocera</taxon>
        <taxon>Culicoidea</taxon>
        <taxon>Culicidae</taxon>
        <taxon>Culicinae</taxon>
        <taxon>Culicini</taxon>
        <taxon>Culex</taxon>
        <taxon>Culex</taxon>
    </lineage>
</organism>
<feature type="compositionally biased region" description="Polar residues" evidence="3">
    <location>
        <begin position="1866"/>
        <end position="1875"/>
    </location>
</feature>
<reference evidence="6" key="1">
    <citation type="submission" date="2017-01" db="EMBL/GenBank/DDBJ databases">
        <title>A deep insight into the sialotranscriptome of adult male and female Cluex tarsalis mosquitoes.</title>
        <authorList>
            <person name="Ribeiro J.M."/>
            <person name="Moreira F."/>
            <person name="Bernard K.A."/>
            <person name="Calvo E."/>
        </authorList>
    </citation>
    <scope>NUCLEOTIDE SEQUENCE</scope>
    <source>
        <strain evidence="6">Kern County</strain>
        <tissue evidence="6">Salivary glands</tissue>
    </source>
</reference>
<proteinExistence type="predicted"/>
<dbReference type="PANTHER" id="PTHR21583">
    <property type="entry name" value="ELYS PROTEIN"/>
    <property type="match status" value="1"/>
</dbReference>
<evidence type="ECO:0000256" key="3">
    <source>
        <dbReference type="SAM" id="MobiDB-lite"/>
    </source>
</evidence>
<feature type="compositionally biased region" description="Acidic residues" evidence="3">
    <location>
        <begin position="1549"/>
        <end position="1559"/>
    </location>
</feature>
<feature type="compositionally biased region" description="Low complexity" evidence="3">
    <location>
        <begin position="1464"/>
        <end position="1479"/>
    </location>
</feature>
<feature type="compositionally biased region" description="Acidic residues" evidence="3">
    <location>
        <begin position="1452"/>
        <end position="1463"/>
    </location>
</feature>
<feature type="region of interest" description="Disordered" evidence="3">
    <location>
        <begin position="1287"/>
        <end position="1359"/>
    </location>
</feature>
<feature type="compositionally biased region" description="Low complexity" evidence="3">
    <location>
        <begin position="1560"/>
        <end position="1572"/>
    </location>
</feature>
<dbReference type="InterPro" id="IPR025151">
    <property type="entry name" value="ELYS_dom"/>
</dbReference>
<dbReference type="InterPro" id="IPR052620">
    <property type="entry name" value="ELYS/MEL-28_NucAsmblyFactor"/>
</dbReference>
<feature type="compositionally biased region" description="Polar residues" evidence="3">
    <location>
        <begin position="1619"/>
        <end position="1632"/>
    </location>
</feature>
<feature type="compositionally biased region" description="Polar residues" evidence="3">
    <location>
        <begin position="1974"/>
        <end position="1992"/>
    </location>
</feature>
<evidence type="ECO:0000259" key="4">
    <source>
        <dbReference type="Pfam" id="PF13934"/>
    </source>
</evidence>
<dbReference type="Pfam" id="PF16687">
    <property type="entry name" value="ELYS-bb"/>
    <property type="match status" value="1"/>
</dbReference>
<evidence type="ECO:0000259" key="5">
    <source>
        <dbReference type="Pfam" id="PF16687"/>
    </source>
</evidence>
<feature type="region of interest" description="Disordered" evidence="3">
    <location>
        <begin position="2067"/>
        <end position="2184"/>
    </location>
</feature>
<feature type="compositionally biased region" description="Acidic residues" evidence="3">
    <location>
        <begin position="1394"/>
        <end position="1408"/>
    </location>
</feature>
<evidence type="ECO:0000313" key="6">
    <source>
        <dbReference type="EMBL" id="JAV21139.1"/>
    </source>
</evidence>
<protein>
    <submittedName>
        <fullName evidence="6">Putative nuclear pore complex assembly</fullName>
    </submittedName>
</protein>
<feature type="compositionally biased region" description="Acidic residues" evidence="3">
    <location>
        <begin position="1511"/>
        <end position="1532"/>
    </location>
</feature>
<comment type="subcellular location">
    <subcellularLocation>
        <location evidence="1">Nucleus</location>
    </subcellularLocation>
</comment>
<dbReference type="GO" id="GO:0005634">
    <property type="term" value="C:nucleus"/>
    <property type="evidence" value="ECO:0007669"/>
    <property type="project" value="UniProtKB-SubCell"/>
</dbReference>
<feature type="compositionally biased region" description="Low complexity" evidence="3">
    <location>
        <begin position="2088"/>
        <end position="2098"/>
    </location>
</feature>
<accession>A0A1Q3F0T2</accession>